<dbReference type="EMBL" id="ML119124">
    <property type="protein sequence ID" value="RPB13136.1"/>
    <property type="molecule type" value="Genomic_DNA"/>
</dbReference>
<gene>
    <name evidence="1" type="ORF">P167DRAFT_132027</name>
</gene>
<protein>
    <submittedName>
        <fullName evidence="1">Uncharacterized protein</fullName>
    </submittedName>
</protein>
<evidence type="ECO:0000313" key="1">
    <source>
        <dbReference type="EMBL" id="RPB13136.1"/>
    </source>
</evidence>
<proteinExistence type="predicted"/>
<organism evidence="1 2">
    <name type="scientific">Morchella conica CCBAS932</name>
    <dbReference type="NCBI Taxonomy" id="1392247"/>
    <lineage>
        <taxon>Eukaryota</taxon>
        <taxon>Fungi</taxon>
        <taxon>Dikarya</taxon>
        <taxon>Ascomycota</taxon>
        <taxon>Pezizomycotina</taxon>
        <taxon>Pezizomycetes</taxon>
        <taxon>Pezizales</taxon>
        <taxon>Morchellaceae</taxon>
        <taxon>Morchella</taxon>
    </lineage>
</organism>
<evidence type="ECO:0000313" key="2">
    <source>
        <dbReference type="Proteomes" id="UP000277580"/>
    </source>
</evidence>
<dbReference type="Proteomes" id="UP000277580">
    <property type="component" value="Unassembled WGS sequence"/>
</dbReference>
<reference evidence="1 2" key="1">
    <citation type="journal article" date="2018" name="Nat. Ecol. Evol.">
        <title>Pezizomycetes genomes reveal the molecular basis of ectomycorrhizal truffle lifestyle.</title>
        <authorList>
            <person name="Murat C."/>
            <person name="Payen T."/>
            <person name="Noel B."/>
            <person name="Kuo A."/>
            <person name="Morin E."/>
            <person name="Chen J."/>
            <person name="Kohler A."/>
            <person name="Krizsan K."/>
            <person name="Balestrini R."/>
            <person name="Da Silva C."/>
            <person name="Montanini B."/>
            <person name="Hainaut M."/>
            <person name="Levati E."/>
            <person name="Barry K.W."/>
            <person name="Belfiori B."/>
            <person name="Cichocki N."/>
            <person name="Clum A."/>
            <person name="Dockter R.B."/>
            <person name="Fauchery L."/>
            <person name="Guy J."/>
            <person name="Iotti M."/>
            <person name="Le Tacon F."/>
            <person name="Lindquist E.A."/>
            <person name="Lipzen A."/>
            <person name="Malagnac F."/>
            <person name="Mello A."/>
            <person name="Molinier V."/>
            <person name="Miyauchi S."/>
            <person name="Poulain J."/>
            <person name="Riccioni C."/>
            <person name="Rubini A."/>
            <person name="Sitrit Y."/>
            <person name="Splivallo R."/>
            <person name="Traeger S."/>
            <person name="Wang M."/>
            <person name="Zifcakova L."/>
            <person name="Wipf D."/>
            <person name="Zambonelli A."/>
            <person name="Paolocci F."/>
            <person name="Nowrousian M."/>
            <person name="Ottonello S."/>
            <person name="Baldrian P."/>
            <person name="Spatafora J.W."/>
            <person name="Henrissat B."/>
            <person name="Nagy L.G."/>
            <person name="Aury J.M."/>
            <person name="Wincker P."/>
            <person name="Grigoriev I.V."/>
            <person name="Bonfante P."/>
            <person name="Martin F.M."/>
        </authorList>
    </citation>
    <scope>NUCLEOTIDE SEQUENCE [LARGE SCALE GENOMIC DNA]</scope>
    <source>
        <strain evidence="1 2">CCBAS932</strain>
    </source>
</reference>
<keyword evidence="2" id="KW-1185">Reference proteome</keyword>
<dbReference type="AlphaFoldDB" id="A0A3N4KRL5"/>
<sequence>MDNLKLASCIKKQTQDANSLLHRIHMENVEHIARSKEQEAMRNSLQRNEYIEEQRRAVIEWIYPNNYNDKHEDIFSRRIKDTGNWFLNTPEFKEGLREIHLPGCLWVVESLGLEKHS</sequence>
<accession>A0A3N4KRL5</accession>
<dbReference type="OrthoDB" id="1577640at2759"/>
<dbReference type="InParanoid" id="A0A3N4KRL5"/>
<name>A0A3N4KRL5_9PEZI</name>